<dbReference type="InterPro" id="IPR028108">
    <property type="entry name" value="DUF4505"/>
</dbReference>
<dbReference type="VEuPathDB" id="FungiDB:AeMF1_019188"/>
<dbReference type="AlphaFoldDB" id="A0A6G0XYZ5"/>
<organism evidence="2 3">
    <name type="scientific">Aphanomyces euteiches</name>
    <dbReference type="NCBI Taxonomy" id="100861"/>
    <lineage>
        <taxon>Eukaryota</taxon>
        <taxon>Sar</taxon>
        <taxon>Stramenopiles</taxon>
        <taxon>Oomycota</taxon>
        <taxon>Saprolegniomycetes</taxon>
        <taxon>Saprolegniales</taxon>
        <taxon>Verrucalvaceae</taxon>
        <taxon>Aphanomyces</taxon>
    </lineage>
</organism>
<keyword evidence="3" id="KW-1185">Reference proteome</keyword>
<evidence type="ECO:0000313" key="2">
    <source>
        <dbReference type="EMBL" id="KAF0745756.1"/>
    </source>
</evidence>
<proteinExistence type="inferred from homology"/>
<dbReference type="Pfam" id="PF14956">
    <property type="entry name" value="DUF4505"/>
    <property type="match status" value="1"/>
</dbReference>
<dbReference type="PANTHER" id="PTHR31449">
    <property type="entry name" value="UPF0598 PROTEIN C8ORF82"/>
    <property type="match status" value="1"/>
</dbReference>
<evidence type="ECO:0000256" key="1">
    <source>
        <dbReference type="ARBA" id="ARBA00006322"/>
    </source>
</evidence>
<protein>
    <submittedName>
        <fullName evidence="2">Uncharacterized protein</fullName>
    </submittedName>
</protein>
<accession>A0A6G0XYZ5</accession>
<dbReference type="PANTHER" id="PTHR31449:SF3">
    <property type="entry name" value="UPF0598 PROTEIN C8ORF82"/>
    <property type="match status" value="1"/>
</dbReference>
<name>A0A6G0XYZ5_9STRA</name>
<dbReference type="EMBL" id="VJMJ01000001">
    <property type="protein sequence ID" value="KAF0745756.1"/>
    <property type="molecule type" value="Genomic_DNA"/>
</dbReference>
<comment type="similarity">
    <text evidence="1">Belongs to the UPF0598 family.</text>
</comment>
<gene>
    <name evidence="2" type="ORF">Ae201684_000204</name>
</gene>
<evidence type="ECO:0000313" key="3">
    <source>
        <dbReference type="Proteomes" id="UP000481153"/>
    </source>
</evidence>
<reference evidence="2 3" key="1">
    <citation type="submission" date="2019-07" db="EMBL/GenBank/DDBJ databases">
        <title>Genomics analysis of Aphanomyces spp. identifies a new class of oomycete effector associated with host adaptation.</title>
        <authorList>
            <person name="Gaulin E."/>
        </authorList>
    </citation>
    <scope>NUCLEOTIDE SEQUENCE [LARGE SCALE GENOMIC DNA]</scope>
    <source>
        <strain evidence="2 3">ATCC 201684</strain>
    </source>
</reference>
<comment type="caution">
    <text evidence="2">The sequence shown here is derived from an EMBL/GenBank/DDBJ whole genome shotgun (WGS) entry which is preliminary data.</text>
</comment>
<sequence>MLHRLLHRQIRRSERLSKSLCTQESVYAEQLQLKEIKSPEFYDTHAKNRLYFYHVDLQGQLFLEDTVPKNIATSLKSPKFLRFFFGHLRPNPHAGSTLDPFQDYPYISPCGNETNFIKAADTPIVFTELKQVDDATFHLVTNGSHDVVFNPSHVAMSSSTGRLYHWTETKHLALFALIKSQVAVELSQSIEFHDDGPHILTWQDQVYPLAMETTTPPPDKAKTPT</sequence>
<dbReference type="Proteomes" id="UP000481153">
    <property type="component" value="Unassembled WGS sequence"/>
</dbReference>